<feature type="region of interest" description="Disordered" evidence="1">
    <location>
        <begin position="102"/>
        <end position="123"/>
    </location>
</feature>
<reference evidence="2 3" key="1">
    <citation type="submission" date="2024-03" db="EMBL/GenBank/DDBJ databases">
        <title>A high-quality draft genome sequence of Diaporthe vaccinii, a causative agent of upright dieback and viscid rot disease in cranberry plants.</title>
        <authorList>
            <person name="Sarrasin M."/>
            <person name="Lang B.F."/>
            <person name="Burger G."/>
        </authorList>
    </citation>
    <scope>NUCLEOTIDE SEQUENCE [LARGE SCALE GENOMIC DNA]</scope>
    <source>
        <strain evidence="2 3">IS7</strain>
    </source>
</reference>
<sequence>MLAPTITTPQSSSADSHEVPAQASQPSSAPENMPLHEALAYINPYDKTPHDLYLVLIYAAAAHSDVAEMMNRFACTHRDRIVLQREMRALPGAMGAEAQVVPVLPRPPPGRPGRPHGPARPKEVIEAEKAEKAARIAARKEAQEARKAGVVRRKVNIPAKDKSFTYLVRQTEEELGWTGKYDDSGPKQYWSQKKKTQHWHSKAFDVEANVTWMQEQLLQNMTDRERRARNGVVVDVSTFGTKKNALVAMKGIIHTILVDTGEIGAQLRENWFSMFFDKFKKAVDLLSPEESAMLRNDRKWIKELRSLMRVVEAKGLTKEVFEEMLTSFALDTTIEADSSSDEDEGSDVSDSVDGSEDSSEEDSHGALTGGRLLEQVRFEHFDDSEAESFEEDNSEIG</sequence>
<evidence type="ECO:0000256" key="1">
    <source>
        <dbReference type="SAM" id="MobiDB-lite"/>
    </source>
</evidence>
<protein>
    <submittedName>
        <fullName evidence="2">Uncharacterized protein</fullName>
    </submittedName>
</protein>
<evidence type="ECO:0000313" key="2">
    <source>
        <dbReference type="EMBL" id="KAL2278965.1"/>
    </source>
</evidence>
<accession>A0ABR4E9A4</accession>
<evidence type="ECO:0000313" key="3">
    <source>
        <dbReference type="Proteomes" id="UP001600888"/>
    </source>
</evidence>
<keyword evidence="3" id="KW-1185">Reference proteome</keyword>
<dbReference type="EMBL" id="JBAWTH010000081">
    <property type="protein sequence ID" value="KAL2278965.1"/>
    <property type="molecule type" value="Genomic_DNA"/>
</dbReference>
<feature type="region of interest" description="Disordered" evidence="1">
    <location>
        <begin position="1"/>
        <end position="31"/>
    </location>
</feature>
<feature type="compositionally biased region" description="Acidic residues" evidence="1">
    <location>
        <begin position="338"/>
        <end position="347"/>
    </location>
</feature>
<proteinExistence type="predicted"/>
<dbReference type="Proteomes" id="UP001600888">
    <property type="component" value="Unassembled WGS sequence"/>
</dbReference>
<comment type="caution">
    <text evidence="2">The sequence shown here is derived from an EMBL/GenBank/DDBJ whole genome shotgun (WGS) entry which is preliminary data.</text>
</comment>
<feature type="region of interest" description="Disordered" evidence="1">
    <location>
        <begin position="335"/>
        <end position="372"/>
    </location>
</feature>
<feature type="compositionally biased region" description="Polar residues" evidence="1">
    <location>
        <begin position="1"/>
        <end position="14"/>
    </location>
</feature>
<name>A0ABR4E9A4_9PEZI</name>
<organism evidence="2 3">
    <name type="scientific">Diaporthe vaccinii</name>
    <dbReference type="NCBI Taxonomy" id="105482"/>
    <lineage>
        <taxon>Eukaryota</taxon>
        <taxon>Fungi</taxon>
        <taxon>Dikarya</taxon>
        <taxon>Ascomycota</taxon>
        <taxon>Pezizomycotina</taxon>
        <taxon>Sordariomycetes</taxon>
        <taxon>Sordariomycetidae</taxon>
        <taxon>Diaporthales</taxon>
        <taxon>Diaporthaceae</taxon>
        <taxon>Diaporthe</taxon>
        <taxon>Diaporthe eres species complex</taxon>
    </lineage>
</organism>
<gene>
    <name evidence="2" type="ORF">FJTKL_14111</name>
</gene>